<accession>A0A699K0X2</accession>
<dbReference type="EMBL" id="BKCJ010472139">
    <property type="protein sequence ID" value="GFA70446.1"/>
    <property type="molecule type" value="Genomic_DNA"/>
</dbReference>
<name>A0A699K0X2_TANCI</name>
<comment type="caution">
    <text evidence="1">The sequence shown here is derived from an EMBL/GenBank/DDBJ whole genome shotgun (WGS) entry which is preliminary data.</text>
</comment>
<reference evidence="1" key="1">
    <citation type="journal article" date="2019" name="Sci. Rep.">
        <title>Draft genome of Tanacetum cinerariifolium, the natural source of mosquito coil.</title>
        <authorList>
            <person name="Yamashiro T."/>
            <person name="Shiraishi A."/>
            <person name="Satake H."/>
            <person name="Nakayama K."/>
        </authorList>
    </citation>
    <scope>NUCLEOTIDE SEQUENCE</scope>
</reference>
<dbReference type="AlphaFoldDB" id="A0A699K0X2"/>
<organism evidence="1">
    <name type="scientific">Tanacetum cinerariifolium</name>
    <name type="common">Dalmatian daisy</name>
    <name type="synonym">Chrysanthemum cinerariifolium</name>
    <dbReference type="NCBI Taxonomy" id="118510"/>
    <lineage>
        <taxon>Eukaryota</taxon>
        <taxon>Viridiplantae</taxon>
        <taxon>Streptophyta</taxon>
        <taxon>Embryophyta</taxon>
        <taxon>Tracheophyta</taxon>
        <taxon>Spermatophyta</taxon>
        <taxon>Magnoliopsida</taxon>
        <taxon>eudicotyledons</taxon>
        <taxon>Gunneridae</taxon>
        <taxon>Pentapetalae</taxon>
        <taxon>asterids</taxon>
        <taxon>campanulids</taxon>
        <taxon>Asterales</taxon>
        <taxon>Asteraceae</taxon>
        <taxon>Asteroideae</taxon>
        <taxon>Anthemideae</taxon>
        <taxon>Anthemidinae</taxon>
        <taxon>Tanacetum</taxon>
    </lineage>
</organism>
<evidence type="ECO:0000313" key="1">
    <source>
        <dbReference type="EMBL" id="GFA70446.1"/>
    </source>
</evidence>
<proteinExistence type="predicted"/>
<protein>
    <submittedName>
        <fullName evidence="1">Integrase, catalytic region, zinc finger, CCHC-type, peptidase aspartic, catalytic</fullName>
    </submittedName>
</protein>
<sequence>MTRDRSRLRNFMKKFIRTVRFGNDHSGEIMGHRDDVIGDCVISRVYYVEGLRHNLFTVDHVPVFPTGTPTSFFIEEDAPSTSISSSLIQQSPFVHQGVVVDHTLAVNPFAPVDDVPFVNIFAPDPSFEATSSREVSPADPNQATLPHEHLTKWTNSHPVTPEKFSNFNFYFTV</sequence>
<gene>
    <name evidence="1" type="ORF">Tci_642418</name>
</gene>